<keyword evidence="3" id="KW-1185">Reference proteome</keyword>
<evidence type="ECO:0000256" key="1">
    <source>
        <dbReference type="SAM" id="MobiDB-lite"/>
    </source>
</evidence>
<feature type="region of interest" description="Disordered" evidence="1">
    <location>
        <begin position="1"/>
        <end position="98"/>
    </location>
</feature>
<comment type="caution">
    <text evidence="2">The sequence shown here is derived from an EMBL/GenBank/DDBJ whole genome shotgun (WGS) entry which is preliminary data.</text>
</comment>
<feature type="compositionally biased region" description="Low complexity" evidence="1">
    <location>
        <begin position="69"/>
        <end position="81"/>
    </location>
</feature>
<name>A0A9Q3KEF5_9BASI</name>
<sequence length="117" mass="13063">MSPVHLRNLGIPRKQPQDREGLSRTRRPGRGHLGHSGGWQDTEGNNTHSSIHLPIQKKPQTRGLEGYGSSSSASPPSQRSFPMEHGKQQVQPSIAMGRTWSKFPEDISDIDTLQRPY</sequence>
<accession>A0A9Q3KEF5</accession>
<evidence type="ECO:0000313" key="2">
    <source>
        <dbReference type="EMBL" id="MBW0578282.1"/>
    </source>
</evidence>
<organism evidence="2 3">
    <name type="scientific">Austropuccinia psidii MF-1</name>
    <dbReference type="NCBI Taxonomy" id="1389203"/>
    <lineage>
        <taxon>Eukaryota</taxon>
        <taxon>Fungi</taxon>
        <taxon>Dikarya</taxon>
        <taxon>Basidiomycota</taxon>
        <taxon>Pucciniomycotina</taxon>
        <taxon>Pucciniomycetes</taxon>
        <taxon>Pucciniales</taxon>
        <taxon>Sphaerophragmiaceae</taxon>
        <taxon>Austropuccinia</taxon>
    </lineage>
</organism>
<evidence type="ECO:0000313" key="3">
    <source>
        <dbReference type="Proteomes" id="UP000765509"/>
    </source>
</evidence>
<gene>
    <name evidence="2" type="ORF">O181_117997</name>
</gene>
<dbReference type="EMBL" id="AVOT02102479">
    <property type="protein sequence ID" value="MBW0578282.1"/>
    <property type="molecule type" value="Genomic_DNA"/>
</dbReference>
<feature type="compositionally biased region" description="Basic residues" evidence="1">
    <location>
        <begin position="24"/>
        <end position="33"/>
    </location>
</feature>
<dbReference type="AlphaFoldDB" id="A0A9Q3KEF5"/>
<proteinExistence type="predicted"/>
<protein>
    <submittedName>
        <fullName evidence="2">Uncharacterized protein</fullName>
    </submittedName>
</protein>
<dbReference type="Proteomes" id="UP000765509">
    <property type="component" value="Unassembled WGS sequence"/>
</dbReference>
<reference evidence="2" key="1">
    <citation type="submission" date="2021-03" db="EMBL/GenBank/DDBJ databases">
        <title>Draft genome sequence of rust myrtle Austropuccinia psidii MF-1, a brazilian biotype.</title>
        <authorList>
            <person name="Quecine M.C."/>
            <person name="Pachon D.M.R."/>
            <person name="Bonatelli M.L."/>
            <person name="Correr F.H."/>
            <person name="Franceschini L.M."/>
            <person name="Leite T.F."/>
            <person name="Margarido G.R.A."/>
            <person name="Almeida C.A."/>
            <person name="Ferrarezi J.A."/>
            <person name="Labate C.A."/>
        </authorList>
    </citation>
    <scope>NUCLEOTIDE SEQUENCE</scope>
    <source>
        <strain evidence="2">MF-1</strain>
    </source>
</reference>